<feature type="signal peptide" evidence="1">
    <location>
        <begin position="1"/>
        <end position="17"/>
    </location>
</feature>
<evidence type="ECO:0000313" key="4">
    <source>
        <dbReference type="EMBL" id="AIB09719.1"/>
    </source>
</evidence>
<name>A0A060DGU9_9EUKA</name>
<evidence type="ECO:0000313" key="5">
    <source>
        <dbReference type="EMBL" id="AIB09897.1"/>
    </source>
</evidence>
<dbReference type="EMBL" id="CP006629">
    <property type="protein sequence ID" value="AIB09922.1"/>
    <property type="molecule type" value="Genomic_DNA"/>
</dbReference>
<organism evidence="4 8">
    <name type="scientific">Lotharella oceanica</name>
    <dbReference type="NCBI Taxonomy" id="641309"/>
    <lineage>
        <taxon>Eukaryota</taxon>
        <taxon>Sar</taxon>
        <taxon>Rhizaria</taxon>
        <taxon>Cercozoa</taxon>
        <taxon>Chlorarachniophyceae</taxon>
        <taxon>Lotharella</taxon>
    </lineage>
</organism>
<evidence type="ECO:0000313" key="8">
    <source>
        <dbReference type="Proteomes" id="UP000243670"/>
    </source>
</evidence>
<evidence type="ECO:0000313" key="2">
    <source>
        <dbReference type="EMBL" id="AIB09503.1"/>
    </source>
</evidence>
<gene>
    <name evidence="2" type="ORF">M951_chr116</name>
    <name evidence="3" type="ORF">M951_chr1215</name>
    <name evidence="4" type="ORF">M951_chr216</name>
    <name evidence="5" type="ORF">M951_chr2205</name>
    <name evidence="6" type="ORF">M951_chr316</name>
    <name evidence="7" type="ORF">M951_chr3189</name>
</gene>
<proteinExistence type="predicted"/>
<protein>
    <submittedName>
        <fullName evidence="4">Uncharacterized protein</fullName>
    </submittedName>
</protein>
<evidence type="ECO:0000313" key="7">
    <source>
        <dbReference type="EMBL" id="AIB10086.1"/>
    </source>
</evidence>
<dbReference type="EMBL" id="CP006628">
    <property type="protein sequence ID" value="AIB09719.1"/>
    <property type="molecule type" value="Genomic_DNA"/>
</dbReference>
<dbReference type="AlphaFoldDB" id="A0A060DGU9"/>
<feature type="chain" id="PRO_5007370206" evidence="1">
    <location>
        <begin position="18"/>
        <end position="55"/>
    </location>
</feature>
<evidence type="ECO:0000313" key="3">
    <source>
        <dbReference type="EMBL" id="AIB09694.1"/>
    </source>
</evidence>
<evidence type="ECO:0000313" key="6">
    <source>
        <dbReference type="EMBL" id="AIB09922.1"/>
    </source>
</evidence>
<geneLocation type="nucleomorph" evidence="4"/>
<evidence type="ECO:0000256" key="1">
    <source>
        <dbReference type="SAM" id="SignalP"/>
    </source>
</evidence>
<dbReference type="EMBL" id="CP006627">
    <property type="protein sequence ID" value="AIB09694.1"/>
    <property type="molecule type" value="Genomic_DNA"/>
</dbReference>
<dbReference type="Proteomes" id="UP000243670">
    <property type="component" value="Nucleomorph 3"/>
</dbReference>
<sequence>MVTFFLLICFLSSSISSNNPVSLAFFASNSLPVDFLFLSFSKSSLQITKFELMAV</sequence>
<dbReference type="Proteomes" id="UP000243670">
    <property type="component" value="Nucleomorph 1"/>
</dbReference>
<dbReference type="EMBL" id="CP006628">
    <property type="protein sequence ID" value="AIB09897.1"/>
    <property type="molecule type" value="Genomic_DNA"/>
</dbReference>
<dbReference type="EMBL" id="CP006627">
    <property type="protein sequence ID" value="AIB09503.1"/>
    <property type="molecule type" value="Genomic_DNA"/>
</dbReference>
<keyword evidence="1" id="KW-0732">Signal</keyword>
<keyword evidence="4" id="KW-0542">Nucleomorph</keyword>
<dbReference type="Proteomes" id="UP000243670">
    <property type="component" value="Nucleomorph 2"/>
</dbReference>
<dbReference type="EMBL" id="CP006629">
    <property type="protein sequence ID" value="AIB10086.1"/>
    <property type="molecule type" value="Genomic_DNA"/>
</dbReference>
<reference evidence="4 8" key="1">
    <citation type="journal article" date="2014" name="BMC Genomics">
        <title>Nucleomorph and plastid genome sequences of the chlorarachniophyte Lotharella oceanica: convergent reductive evolution and frequent recombination in nucleomorph-bearing algae.</title>
        <authorList>
            <person name="Tanifuji G."/>
            <person name="Onodera N.T."/>
            <person name="Brown M.W."/>
            <person name="Curtis B.A."/>
            <person name="Roger A.J."/>
            <person name="Ka-Shu Wong G."/>
            <person name="Melkonian M."/>
            <person name="Archibald J.M."/>
        </authorList>
    </citation>
    <scope>NUCLEOTIDE SEQUENCE [LARGE SCALE GENOMIC DNA]</scope>
    <source>
        <strain evidence="4 8">CCMP622</strain>
    </source>
</reference>
<accession>A0A060DGU9</accession>